<feature type="compositionally biased region" description="Basic and acidic residues" evidence="1">
    <location>
        <begin position="1092"/>
        <end position="1105"/>
    </location>
</feature>
<feature type="compositionally biased region" description="Gly residues" evidence="1">
    <location>
        <begin position="15"/>
        <end position="24"/>
    </location>
</feature>
<feature type="region of interest" description="Disordered" evidence="1">
    <location>
        <begin position="221"/>
        <end position="363"/>
    </location>
</feature>
<dbReference type="Proteomes" id="UP001487740">
    <property type="component" value="Unassembled WGS sequence"/>
</dbReference>
<accession>A0AAW0U8G9</accession>
<feature type="compositionally biased region" description="Basic and acidic residues" evidence="1">
    <location>
        <begin position="1119"/>
        <end position="1128"/>
    </location>
</feature>
<feature type="region of interest" description="Disordered" evidence="1">
    <location>
        <begin position="166"/>
        <end position="199"/>
    </location>
</feature>
<feature type="region of interest" description="Disordered" evidence="1">
    <location>
        <begin position="1"/>
        <end position="24"/>
    </location>
</feature>
<feature type="compositionally biased region" description="Polar residues" evidence="1">
    <location>
        <begin position="283"/>
        <end position="295"/>
    </location>
</feature>
<feature type="compositionally biased region" description="Polar residues" evidence="1">
    <location>
        <begin position="1020"/>
        <end position="1034"/>
    </location>
</feature>
<feature type="compositionally biased region" description="Polar residues" evidence="1">
    <location>
        <begin position="900"/>
        <end position="922"/>
    </location>
</feature>
<feature type="region of interest" description="Disordered" evidence="1">
    <location>
        <begin position="65"/>
        <end position="104"/>
    </location>
</feature>
<comment type="caution">
    <text evidence="2">The sequence shown here is derived from an EMBL/GenBank/DDBJ whole genome shotgun (WGS) entry which is preliminary data.</text>
</comment>
<feature type="compositionally biased region" description="Basic and acidic residues" evidence="1">
    <location>
        <begin position="1039"/>
        <end position="1055"/>
    </location>
</feature>
<organism evidence="2 3">
    <name type="scientific">Scylla paramamosain</name>
    <name type="common">Mud crab</name>
    <dbReference type="NCBI Taxonomy" id="85552"/>
    <lineage>
        <taxon>Eukaryota</taxon>
        <taxon>Metazoa</taxon>
        <taxon>Ecdysozoa</taxon>
        <taxon>Arthropoda</taxon>
        <taxon>Crustacea</taxon>
        <taxon>Multicrustacea</taxon>
        <taxon>Malacostraca</taxon>
        <taxon>Eumalacostraca</taxon>
        <taxon>Eucarida</taxon>
        <taxon>Decapoda</taxon>
        <taxon>Pleocyemata</taxon>
        <taxon>Brachyura</taxon>
        <taxon>Eubrachyura</taxon>
        <taxon>Portunoidea</taxon>
        <taxon>Portunidae</taxon>
        <taxon>Portuninae</taxon>
        <taxon>Scylla</taxon>
    </lineage>
</organism>
<proteinExistence type="predicted"/>
<feature type="region of interest" description="Disordered" evidence="1">
    <location>
        <begin position="783"/>
        <end position="821"/>
    </location>
</feature>
<feature type="compositionally biased region" description="Basic residues" evidence="1">
    <location>
        <begin position="1239"/>
        <end position="1248"/>
    </location>
</feature>
<reference evidence="2 3" key="1">
    <citation type="submission" date="2023-03" db="EMBL/GenBank/DDBJ databases">
        <title>High-quality genome of Scylla paramamosain provides insights in environmental adaptation.</title>
        <authorList>
            <person name="Zhang L."/>
        </authorList>
    </citation>
    <scope>NUCLEOTIDE SEQUENCE [LARGE SCALE GENOMIC DNA]</scope>
    <source>
        <strain evidence="2">LZ_2023a</strain>
        <tissue evidence="2">Muscle</tissue>
    </source>
</reference>
<evidence type="ECO:0000313" key="3">
    <source>
        <dbReference type="Proteomes" id="UP001487740"/>
    </source>
</evidence>
<evidence type="ECO:0000313" key="2">
    <source>
        <dbReference type="EMBL" id="KAK8394652.1"/>
    </source>
</evidence>
<feature type="region of interest" description="Disordered" evidence="1">
    <location>
        <begin position="1013"/>
        <end position="1128"/>
    </location>
</feature>
<sequence>MGWSVQTFPLVRGSPAGGGGGGDGGVDSFHYSRFSLGSRERVADCVADTLDASIQVDLAADVITYDSDDEGDTPSRMSGRRRGAGGGEGGGAGGVARNKRGTPMYSREDIREQYCINDKELHALEASRRKPIFGCLTSGNTQQASPCKKKSLLPACLRGRVPSDENVYSKSQSAHTSPAHRSASRGQHQQQDGIDYEDESYFKRRPKTICYTDPRRLSTLDDTLAKSGRVSRPRSEVSSEGHDSRQTDEGPTDPSRRPTQLPLSSGGPHSGAPPPEDRAREGYTQQRSAFTQPNTPDLGHSSRFRPPAGHEGFPDDRPQGQKHVSFQKFMSRSLTEGRLEEKGLDESEGRAGCRGTGESRSHERLLDARRSPDYLEQRALDQLLAPVLTKALLQEKLKRSCMRTQATQTDVGVVRKSLPHLPLSPAEEKAEMISQGAQTNGDGGRRKLVKSLSEVARYEGLQYEIYDLDDLYYPQEQPSLARTLSDGPPPCPPRFSTYDIPLDEGPPPPPPLKFRQNYDEIFDVSPRKPRRGLLQKTLSEGEILSERRKALSMASGYLEVDINGYSDNEEEVIEPQCVDEVARDLSRSRIFTPESFIEEEEEFHENMLHKEILPSLSSYERKLSQISTDSELKTFDPNEFRTEEHLRGQLVALSLDSLVEVGPCLTDSGSQILEGSIPRDNSPMLCAGTPSESAGGVEFGDHLEESMSESQVTVLQRAVVPSSQIITSDSENGSFHLTDHSSAATTPSTRHKNIHAAGSFEEDLEDDLLPRLRVTNLVHSTTTLSSIEDEPTSISENVVSDSSQGPVTNSTTSSEVDKAICGSTDNDYSSIRSGESMTIKSETVEEEEFEGEIVIEENMMARLVQELKGGEMAYHMPIKTDFRDDARRLASPESDSSSSLFTEQETSRSPVSGTTNTMTSKSDLSRTDSHPTDQSETSEDYVTATENSMHDHEVRRSYFMEERHVSSPPRMDDIYEDEALTPKILSPEMSDVLAGFHDHHELSDIAEAVSSVASDFETAQDLTSPDGDTTTSASYYIDHSLDSDPGTETKGKPELAPKPTLLPKSDKSDKISPSRESLFEADEIPGQDDEEVVVRRREKNSEESRTGAIKKRYSAGSKVAKDDNRRYSRYFEDNDKGELSEVRGQGYPASWSEEDREKAKQTMKLDFPPGVTMFGEAPAWTDADSLKLDAEKKLRVFEKPKKSVKIDLASVEDLQAMRSANETMAEKDSEAPAVEMRQTKVKHDKVKRKSEEVTTPGMVRSPAMHEGFRLEDWTPVRTPVTPDRSLDVDSSDDSYSEPPRHPPKGRSPRRRSKDSPGKKGESLIRPAESPVKQGSERPSVGKPTGKTREGSKFVVKESPERIMKQSPKRPVPQQPSPVRESPAIKTEKSTSRPLEIQQRQSPTRVVKTSAVESGRKSTEITEPAKPLTETSTAGRESQDRLKPAGACHRLPAGWKLKPYLTGATAAAAREQITHHYTFEGFTEECRVAEVDEPRI</sequence>
<keyword evidence="3" id="KW-1185">Reference proteome</keyword>
<feature type="compositionally biased region" description="Polar residues" evidence="1">
    <location>
        <begin position="166"/>
        <end position="176"/>
    </location>
</feature>
<feature type="region of interest" description="Disordered" evidence="1">
    <location>
        <begin position="887"/>
        <end position="956"/>
    </location>
</feature>
<feature type="compositionally biased region" description="Polar residues" evidence="1">
    <location>
        <begin position="322"/>
        <end position="334"/>
    </location>
</feature>
<gene>
    <name evidence="2" type="ORF">O3P69_005844</name>
</gene>
<protein>
    <submittedName>
        <fullName evidence="2">Uncharacterized protein</fullName>
    </submittedName>
</protein>
<feature type="compositionally biased region" description="Basic and acidic residues" evidence="1">
    <location>
        <begin position="233"/>
        <end position="248"/>
    </location>
</feature>
<feature type="compositionally biased region" description="Acidic residues" evidence="1">
    <location>
        <begin position="1079"/>
        <end position="1091"/>
    </location>
</feature>
<feature type="compositionally biased region" description="Basic residues" evidence="1">
    <location>
        <begin position="1301"/>
        <end position="1312"/>
    </location>
</feature>
<feature type="compositionally biased region" description="Polar residues" evidence="1">
    <location>
        <begin position="783"/>
        <end position="814"/>
    </location>
</feature>
<feature type="region of interest" description="Disordered" evidence="1">
    <location>
        <begin position="1220"/>
        <end position="1442"/>
    </location>
</feature>
<dbReference type="EMBL" id="JARAKH010000018">
    <property type="protein sequence ID" value="KAK8394652.1"/>
    <property type="molecule type" value="Genomic_DNA"/>
</dbReference>
<evidence type="ECO:0000256" key="1">
    <source>
        <dbReference type="SAM" id="MobiDB-lite"/>
    </source>
</evidence>
<feature type="compositionally biased region" description="Polar residues" evidence="1">
    <location>
        <begin position="728"/>
        <end position="748"/>
    </location>
</feature>
<feature type="region of interest" description="Disordered" evidence="1">
    <location>
        <begin position="728"/>
        <end position="752"/>
    </location>
</feature>
<feature type="compositionally biased region" description="Gly residues" evidence="1">
    <location>
        <begin position="84"/>
        <end position="94"/>
    </location>
</feature>
<dbReference type="PANTHER" id="PTHR47644:SF1">
    <property type="entry name" value="PDZ DOMAIN-CONTAINING PROTEIN"/>
    <property type="match status" value="1"/>
</dbReference>
<feature type="compositionally biased region" description="Basic and acidic residues" evidence="1">
    <location>
        <begin position="1346"/>
        <end position="1363"/>
    </location>
</feature>
<dbReference type="PANTHER" id="PTHR47644">
    <property type="entry name" value="AGAP008221-PA"/>
    <property type="match status" value="1"/>
</dbReference>
<feature type="compositionally biased region" description="Basic and acidic residues" evidence="1">
    <location>
        <begin position="1313"/>
        <end position="1322"/>
    </location>
</feature>
<feature type="compositionally biased region" description="Basic and acidic residues" evidence="1">
    <location>
        <begin position="923"/>
        <end position="933"/>
    </location>
</feature>
<name>A0AAW0U8G9_SCYPA</name>
<feature type="compositionally biased region" description="Basic and acidic residues" evidence="1">
    <location>
        <begin position="1064"/>
        <end position="1073"/>
    </location>
</feature>
<feature type="compositionally biased region" description="Basic and acidic residues" evidence="1">
    <location>
        <begin position="335"/>
        <end position="363"/>
    </location>
</feature>